<feature type="repeat" description="HEAT" evidence="7">
    <location>
        <begin position="137"/>
        <end position="175"/>
    </location>
</feature>
<dbReference type="InterPro" id="IPR024395">
    <property type="entry name" value="CLASP_N_dom"/>
</dbReference>
<comment type="similarity">
    <text evidence="2">Belongs to the CLASP family.</text>
</comment>
<dbReference type="GO" id="GO:0008017">
    <property type="term" value="F:microtubule binding"/>
    <property type="evidence" value="ECO:0007669"/>
    <property type="project" value="TreeGrafter"/>
</dbReference>
<evidence type="ECO:0000256" key="7">
    <source>
        <dbReference type="PROSITE-ProRule" id="PRU00103"/>
    </source>
</evidence>
<feature type="domain" description="CLASP N-terminal" evidence="9">
    <location>
        <begin position="24"/>
        <end position="220"/>
    </location>
</feature>
<feature type="compositionally biased region" description="Basic and acidic residues" evidence="8">
    <location>
        <begin position="362"/>
        <end position="371"/>
    </location>
</feature>
<dbReference type="InterPro" id="IPR016024">
    <property type="entry name" value="ARM-type_fold"/>
</dbReference>
<evidence type="ECO:0000313" key="11">
    <source>
        <dbReference type="Proteomes" id="UP001217754"/>
    </source>
</evidence>
<gene>
    <name evidence="10" type="ORF">MJAP1_002670</name>
</gene>
<dbReference type="Gene3D" id="1.25.10.10">
    <property type="entry name" value="Leucine-rich Repeat Variant"/>
    <property type="match status" value="1"/>
</dbReference>
<evidence type="ECO:0000259" key="9">
    <source>
        <dbReference type="Pfam" id="PF12348"/>
    </source>
</evidence>
<keyword evidence="5" id="KW-0131">Cell cycle</keyword>
<organism evidence="10 11">
    <name type="scientific">Malassezia japonica</name>
    <dbReference type="NCBI Taxonomy" id="223818"/>
    <lineage>
        <taxon>Eukaryota</taxon>
        <taxon>Fungi</taxon>
        <taxon>Dikarya</taxon>
        <taxon>Basidiomycota</taxon>
        <taxon>Ustilaginomycotina</taxon>
        <taxon>Malasseziomycetes</taxon>
        <taxon>Malasseziales</taxon>
        <taxon>Malasseziaceae</taxon>
        <taxon>Malassezia</taxon>
    </lineage>
</organism>
<keyword evidence="11" id="KW-1185">Reference proteome</keyword>
<dbReference type="AlphaFoldDB" id="A0AAF0JAY8"/>
<keyword evidence="5" id="KW-0498">Mitosis</keyword>
<evidence type="ECO:0000256" key="8">
    <source>
        <dbReference type="SAM" id="MobiDB-lite"/>
    </source>
</evidence>
<dbReference type="Pfam" id="PF12348">
    <property type="entry name" value="CLASP_N"/>
    <property type="match status" value="1"/>
</dbReference>
<dbReference type="GO" id="GO:1990023">
    <property type="term" value="C:mitotic spindle midzone"/>
    <property type="evidence" value="ECO:0007669"/>
    <property type="project" value="TreeGrafter"/>
</dbReference>
<feature type="compositionally biased region" description="Low complexity" evidence="8">
    <location>
        <begin position="408"/>
        <end position="418"/>
    </location>
</feature>
<keyword evidence="4" id="KW-0493">Microtubule</keyword>
<dbReference type="GO" id="GO:0005881">
    <property type="term" value="C:cytoplasmic microtubule"/>
    <property type="evidence" value="ECO:0007669"/>
    <property type="project" value="TreeGrafter"/>
</dbReference>
<comment type="subcellular location">
    <subcellularLocation>
        <location evidence="1">Cytoplasm</location>
        <location evidence="1">Cytoskeleton</location>
        <location evidence="1">Spindle</location>
    </subcellularLocation>
</comment>
<evidence type="ECO:0000256" key="2">
    <source>
        <dbReference type="ARBA" id="ARBA00009549"/>
    </source>
</evidence>
<accession>A0AAF0JAY8</accession>
<dbReference type="PANTHER" id="PTHR21567">
    <property type="entry name" value="CLASP"/>
    <property type="match status" value="1"/>
</dbReference>
<dbReference type="GO" id="GO:0051301">
    <property type="term" value="P:cell division"/>
    <property type="evidence" value="ECO:0007669"/>
    <property type="project" value="UniProtKB-KW"/>
</dbReference>
<feature type="region of interest" description="Disordered" evidence="8">
    <location>
        <begin position="457"/>
        <end position="483"/>
    </location>
</feature>
<evidence type="ECO:0000256" key="3">
    <source>
        <dbReference type="ARBA" id="ARBA00022618"/>
    </source>
</evidence>
<evidence type="ECO:0000256" key="6">
    <source>
        <dbReference type="ARBA" id="ARBA00023212"/>
    </source>
</evidence>
<dbReference type="GO" id="GO:0090307">
    <property type="term" value="P:mitotic spindle assembly"/>
    <property type="evidence" value="ECO:0007669"/>
    <property type="project" value="TreeGrafter"/>
</dbReference>
<keyword evidence="6" id="KW-0963">Cytoplasm</keyword>
<proteinExistence type="inferred from homology"/>
<keyword evidence="3" id="KW-0132">Cell division</keyword>
<dbReference type="PROSITE" id="PS50077">
    <property type="entry name" value="HEAT_REPEAT"/>
    <property type="match status" value="1"/>
</dbReference>
<evidence type="ECO:0000256" key="4">
    <source>
        <dbReference type="ARBA" id="ARBA00022701"/>
    </source>
</evidence>
<dbReference type="Proteomes" id="UP001217754">
    <property type="component" value="Chromosome 4"/>
</dbReference>
<dbReference type="GO" id="GO:0005876">
    <property type="term" value="C:spindle microtubule"/>
    <property type="evidence" value="ECO:0007669"/>
    <property type="project" value="TreeGrafter"/>
</dbReference>
<evidence type="ECO:0000256" key="5">
    <source>
        <dbReference type="ARBA" id="ARBA00022776"/>
    </source>
</evidence>
<feature type="region of interest" description="Disordered" evidence="8">
    <location>
        <begin position="356"/>
        <end position="436"/>
    </location>
</feature>
<dbReference type="GeneID" id="85226321"/>
<dbReference type="GO" id="GO:0031110">
    <property type="term" value="P:regulation of microtubule polymerization or depolymerization"/>
    <property type="evidence" value="ECO:0007669"/>
    <property type="project" value="UniProtKB-ARBA"/>
</dbReference>
<reference evidence="10" key="1">
    <citation type="submission" date="2023-03" db="EMBL/GenBank/DDBJ databases">
        <title>Mating type loci evolution in Malassezia.</title>
        <authorList>
            <person name="Coelho M.A."/>
        </authorList>
    </citation>
    <scope>NUCLEOTIDE SEQUENCE</scope>
    <source>
        <strain evidence="10">CBS 9431</strain>
    </source>
</reference>
<protein>
    <recommendedName>
        <fullName evidence="9">CLASP N-terminal domain-containing protein</fullName>
    </recommendedName>
</protein>
<feature type="region of interest" description="Disordered" evidence="8">
    <location>
        <begin position="247"/>
        <end position="344"/>
    </location>
</feature>
<evidence type="ECO:0000256" key="1">
    <source>
        <dbReference type="ARBA" id="ARBA00004186"/>
    </source>
</evidence>
<evidence type="ECO:0000313" key="10">
    <source>
        <dbReference type="EMBL" id="WFD39690.1"/>
    </source>
</evidence>
<sequence length="483" mass="52049">MESITSDAEWKARVAPLLAKIALDDTEDTWETVYDALVEFQTLTKSGGARVAAYVPTVRRIAPDLTRALLSDRTKLTGAASDVINSMAPRLGDRFAGLLPMFFPALVTLCARSNKVMAKRAEKSMQLICRHCQLPGAVPHLVRATNDKNTGVRVAAIATLIVLVESSSPERLDKRVPDIEQVLREHAGDASGEVRQLCRTLYSLYAAQWPQQYARWAPSLPTTTQRYLGTPAPVTLAQSVEARPALPMRSVSTPSARAPATTVPQRAVSYQPPRTAVRPEAARATATHARHARHAATATPREVRPARQASASPPRSASPPAKPALQGPALQEPALPEPPRRFATPSEGVAYRLALAQQQARARSEQRDATRPSRALLPTATTGAARRVKVGKSEPSARAASPPPASLSPPVLSTTPSRKPYSALPEPSENPLCAGAEKKTDPLCAASPVHRAQFTPQRRPFGVVNDSRTESPYQGERPYVAPL</sequence>
<dbReference type="InterPro" id="IPR011989">
    <property type="entry name" value="ARM-like"/>
</dbReference>
<dbReference type="SUPFAM" id="SSF48371">
    <property type="entry name" value="ARM repeat"/>
    <property type="match status" value="1"/>
</dbReference>
<name>A0AAF0JAY8_9BASI</name>
<dbReference type="GO" id="GO:0005815">
    <property type="term" value="C:microtubule organizing center"/>
    <property type="evidence" value="ECO:0007669"/>
    <property type="project" value="TreeGrafter"/>
</dbReference>
<dbReference type="RefSeq" id="XP_060122587.1">
    <property type="nucleotide sequence ID" value="XM_060266604.1"/>
</dbReference>
<dbReference type="PANTHER" id="PTHR21567:SF60">
    <property type="entry name" value="CLASP N-TERMINAL DOMAIN-CONTAINING PROTEIN"/>
    <property type="match status" value="1"/>
</dbReference>
<keyword evidence="6" id="KW-0206">Cytoskeleton</keyword>
<dbReference type="EMBL" id="CP119961">
    <property type="protein sequence ID" value="WFD39690.1"/>
    <property type="molecule type" value="Genomic_DNA"/>
</dbReference>
<dbReference type="GO" id="GO:1902903">
    <property type="term" value="P:regulation of supramolecular fiber organization"/>
    <property type="evidence" value="ECO:0007669"/>
    <property type="project" value="UniProtKB-ARBA"/>
</dbReference>
<dbReference type="InterPro" id="IPR021133">
    <property type="entry name" value="HEAT_type_2"/>
</dbReference>
<feature type="compositionally biased region" description="Low complexity" evidence="8">
    <location>
        <begin position="306"/>
        <end position="315"/>
    </location>
</feature>